<organism evidence="6">
    <name type="scientific">Hymenolepis diminuta</name>
    <name type="common">Rat tapeworm</name>
    <dbReference type="NCBI Taxonomy" id="6216"/>
    <lineage>
        <taxon>Eukaryota</taxon>
        <taxon>Metazoa</taxon>
        <taxon>Spiralia</taxon>
        <taxon>Lophotrochozoa</taxon>
        <taxon>Platyhelminthes</taxon>
        <taxon>Cestoda</taxon>
        <taxon>Eucestoda</taxon>
        <taxon>Cyclophyllidea</taxon>
        <taxon>Hymenolepididae</taxon>
        <taxon>Hymenolepis</taxon>
    </lineage>
</organism>
<name>A0A0R3SSH2_HYMDI</name>
<dbReference type="WBParaSite" id="HDID_0000824201-mRNA-1">
    <property type="protein sequence ID" value="HDID_0000824201-mRNA-1"/>
    <property type="gene ID" value="HDID_0000824201"/>
</dbReference>
<evidence type="ECO:0000313" key="4">
    <source>
        <dbReference type="Proteomes" id="UP000274504"/>
    </source>
</evidence>
<dbReference type="Proteomes" id="UP000321570">
    <property type="component" value="Unassembled WGS sequence"/>
</dbReference>
<feature type="signal peptide" evidence="1">
    <location>
        <begin position="1"/>
        <end position="24"/>
    </location>
</feature>
<reference evidence="3 5" key="3">
    <citation type="submission" date="2019-07" db="EMBL/GenBank/DDBJ databases">
        <authorList>
            <person name="Jastrzebski P J."/>
            <person name="Paukszto L."/>
            <person name="Jastrzebski P J."/>
        </authorList>
    </citation>
    <scope>NUCLEOTIDE SEQUENCE [LARGE SCALE GENOMIC DNA]</scope>
    <source>
        <strain evidence="3 5">WMS-il1</strain>
    </source>
</reference>
<gene>
    <name evidence="2" type="ORF">HDID_LOCUS8240</name>
    <name evidence="3" type="ORF">WMSIL1_LOCUS10723</name>
</gene>
<reference evidence="6" key="1">
    <citation type="submission" date="2017-02" db="UniProtKB">
        <authorList>
            <consortium name="WormBaseParasite"/>
        </authorList>
    </citation>
    <scope>IDENTIFICATION</scope>
</reference>
<protein>
    <submittedName>
        <fullName evidence="6">EGF-like domain-containing protein</fullName>
    </submittedName>
</protein>
<proteinExistence type="predicted"/>
<reference evidence="2 4" key="2">
    <citation type="submission" date="2018-11" db="EMBL/GenBank/DDBJ databases">
        <authorList>
            <consortium name="Pathogen Informatics"/>
        </authorList>
    </citation>
    <scope>NUCLEOTIDE SEQUENCE [LARGE SCALE GENOMIC DNA]</scope>
</reference>
<keyword evidence="1" id="KW-0732">Signal</keyword>
<evidence type="ECO:0000313" key="5">
    <source>
        <dbReference type="Proteomes" id="UP000321570"/>
    </source>
</evidence>
<keyword evidence="5" id="KW-1185">Reference proteome</keyword>
<dbReference type="EMBL" id="UYSG01011050">
    <property type="protein sequence ID" value="VDL60558.1"/>
    <property type="molecule type" value="Genomic_DNA"/>
</dbReference>
<accession>A0A0R3SSH2</accession>
<feature type="chain" id="PRO_5044546570" evidence="1">
    <location>
        <begin position="25"/>
        <end position="272"/>
    </location>
</feature>
<evidence type="ECO:0000256" key="1">
    <source>
        <dbReference type="SAM" id="SignalP"/>
    </source>
</evidence>
<dbReference type="EMBL" id="CABIJS010000466">
    <property type="protein sequence ID" value="VUZ52178.1"/>
    <property type="molecule type" value="Genomic_DNA"/>
</dbReference>
<evidence type="ECO:0000313" key="6">
    <source>
        <dbReference type="WBParaSite" id="HDID_0000824201-mRNA-1"/>
    </source>
</evidence>
<evidence type="ECO:0000313" key="3">
    <source>
        <dbReference type="EMBL" id="VUZ52178.1"/>
    </source>
</evidence>
<evidence type="ECO:0000313" key="2">
    <source>
        <dbReference type="EMBL" id="VDL60558.1"/>
    </source>
</evidence>
<dbReference type="OrthoDB" id="6246555at2759"/>
<sequence length="272" mass="30531">MKSVLVILCFWCVLSVGSLDGALYQHIPRYPSFTGCHTHTCNEGNYTGFGCLDGRCTYICKDGLCNGYSGTKEFLFPQMQTDLTRPWAPGAKNLYGCKGGDCGFWGGCNEGYCAGRYDFRDCGKSNCQYGPFRGYGCGTEGCQIICYDKRCHIDTYYGNQLQASRIDVALPTNITELKHVDLSNFVEMENDLVNLDGDFWRFYMKNSEAWERDKVDPDLWVYLFHRVGRLERKGPQVHMPGDGCDMPQCGCGYGDGCGQWGHCSQMSNAQVQ</sequence>
<dbReference type="AlphaFoldDB" id="A0A0R3SSH2"/>
<dbReference type="Proteomes" id="UP000274504">
    <property type="component" value="Unassembled WGS sequence"/>
</dbReference>